<sequence length="292" mass="32490">MNTTNNNEAIRPYRIEVSQAELADLKDRLARSRYPELPETGWERGVPVPYLKELTSYWQHEFDWRAQESALNDLPHYMTSIDGQNVHFLHIQSPEPDAKPLMLLHGWPGSFVEFLDVIGPLSNPSAHGGDPSDAYHLVIPSIPGFGFSAPLAKTGWTPGRIAEAMLQLMDRLGYDRFGVQGGDTGAFIAPELGHLAPERLIGIHMNALLTFPSGEEGELEALTEEERQRLASMESFNDGYLQIQSKSPYTLAYGLTDSPVGQLAWIVEMFKSLTAPAEELPEGSIDRDRMLA</sequence>
<accession>A0A2R5ELZ1</accession>
<keyword evidence="2" id="KW-0058">Aromatic hydrocarbons catabolism</keyword>
<dbReference type="InterPro" id="IPR000639">
    <property type="entry name" value="Epox_hydrolase-like"/>
</dbReference>
<dbReference type="Gene3D" id="3.40.50.1820">
    <property type="entry name" value="alpha/beta hydrolase"/>
    <property type="match status" value="1"/>
</dbReference>
<dbReference type="Pfam" id="PF06441">
    <property type="entry name" value="EHN"/>
    <property type="match status" value="1"/>
</dbReference>
<name>A0A2R5ELZ1_9BACL</name>
<gene>
    <name evidence="5" type="ORF">PAT3040_02242</name>
</gene>
<dbReference type="PANTHER" id="PTHR21661:SF35">
    <property type="entry name" value="EPOXIDE HYDROLASE"/>
    <property type="match status" value="1"/>
</dbReference>
<organism evidence="5 6">
    <name type="scientific">Paenibacillus agaridevorans</name>
    <dbReference type="NCBI Taxonomy" id="171404"/>
    <lineage>
        <taxon>Bacteria</taxon>
        <taxon>Bacillati</taxon>
        <taxon>Bacillota</taxon>
        <taxon>Bacilli</taxon>
        <taxon>Bacillales</taxon>
        <taxon>Paenibacillaceae</taxon>
        <taxon>Paenibacillus</taxon>
    </lineage>
</organism>
<dbReference type="InterPro" id="IPR029058">
    <property type="entry name" value="AB_hydrolase_fold"/>
</dbReference>
<evidence type="ECO:0000313" key="5">
    <source>
        <dbReference type="EMBL" id="GBG07686.1"/>
    </source>
</evidence>
<protein>
    <submittedName>
        <fullName evidence="5">Putative epoxide hydrolase</fullName>
    </submittedName>
</protein>
<evidence type="ECO:0000256" key="3">
    <source>
        <dbReference type="ARBA" id="ARBA00022801"/>
    </source>
</evidence>
<proteinExistence type="inferred from homology"/>
<reference evidence="5 6" key="1">
    <citation type="submission" date="2017-08" db="EMBL/GenBank/DDBJ databases">
        <title>Substantial Increase in Enzyme Production by Combined Drug-Resistance Mutations in Paenibacillus agaridevorans.</title>
        <authorList>
            <person name="Tanaka Y."/>
            <person name="Funane K."/>
            <person name="Hosaka T."/>
            <person name="Shiwa Y."/>
            <person name="Fujita N."/>
            <person name="Miyazaki T."/>
            <person name="Yoshikawa H."/>
            <person name="Murakami K."/>
            <person name="Kasahara K."/>
            <person name="Inaoka T."/>
            <person name="Hiraga Y."/>
            <person name="Ochi K."/>
        </authorList>
    </citation>
    <scope>NUCLEOTIDE SEQUENCE [LARGE SCALE GENOMIC DNA]</scope>
    <source>
        <strain evidence="5 6">T-3040</strain>
    </source>
</reference>
<dbReference type="PIRSF" id="PIRSF001112">
    <property type="entry name" value="Epoxide_hydrolase"/>
    <property type="match status" value="1"/>
</dbReference>
<dbReference type="EMBL" id="BDQX01000101">
    <property type="protein sequence ID" value="GBG07686.1"/>
    <property type="molecule type" value="Genomic_DNA"/>
</dbReference>
<evidence type="ECO:0000259" key="4">
    <source>
        <dbReference type="Pfam" id="PF06441"/>
    </source>
</evidence>
<dbReference type="PANTHER" id="PTHR21661">
    <property type="entry name" value="EPOXIDE HYDROLASE 1-RELATED"/>
    <property type="match status" value="1"/>
</dbReference>
<feature type="non-terminal residue" evidence="5">
    <location>
        <position position="292"/>
    </location>
</feature>
<dbReference type="RefSeq" id="WP_108992722.1">
    <property type="nucleotide sequence ID" value="NZ_BDQX01000101.1"/>
</dbReference>
<dbReference type="Proteomes" id="UP000245202">
    <property type="component" value="Unassembled WGS sequence"/>
</dbReference>
<dbReference type="PRINTS" id="PR00412">
    <property type="entry name" value="EPOXHYDRLASE"/>
</dbReference>
<evidence type="ECO:0000256" key="2">
    <source>
        <dbReference type="ARBA" id="ARBA00022797"/>
    </source>
</evidence>
<dbReference type="InterPro" id="IPR016292">
    <property type="entry name" value="Epoxide_hydrolase"/>
</dbReference>
<feature type="domain" description="Epoxide hydrolase N-terminal" evidence="4">
    <location>
        <begin position="10"/>
        <end position="114"/>
    </location>
</feature>
<dbReference type="SUPFAM" id="SSF53474">
    <property type="entry name" value="alpha/beta-Hydrolases"/>
    <property type="match status" value="1"/>
</dbReference>
<dbReference type="InterPro" id="IPR010497">
    <property type="entry name" value="Epoxide_hydro_N"/>
</dbReference>
<dbReference type="GO" id="GO:0004301">
    <property type="term" value="F:epoxide hydrolase activity"/>
    <property type="evidence" value="ECO:0007669"/>
    <property type="project" value="TreeGrafter"/>
</dbReference>
<evidence type="ECO:0000313" key="6">
    <source>
        <dbReference type="Proteomes" id="UP000245202"/>
    </source>
</evidence>
<dbReference type="AlphaFoldDB" id="A0A2R5ELZ1"/>
<comment type="similarity">
    <text evidence="1">Belongs to the peptidase S33 family.</text>
</comment>
<dbReference type="GO" id="GO:0097176">
    <property type="term" value="P:epoxide metabolic process"/>
    <property type="evidence" value="ECO:0007669"/>
    <property type="project" value="TreeGrafter"/>
</dbReference>
<comment type="caution">
    <text evidence="5">The sequence shown here is derived from an EMBL/GenBank/DDBJ whole genome shotgun (WGS) entry which is preliminary data.</text>
</comment>
<keyword evidence="6" id="KW-1185">Reference proteome</keyword>
<keyword evidence="3 5" id="KW-0378">Hydrolase</keyword>
<evidence type="ECO:0000256" key="1">
    <source>
        <dbReference type="ARBA" id="ARBA00010088"/>
    </source>
</evidence>